<dbReference type="PANTHER" id="PTHR39168:SF2">
    <property type="entry name" value="HTH-TYPE TRANSCRIPTIONAL REGULATOR CMTR"/>
    <property type="match status" value="1"/>
</dbReference>
<dbReference type="PROSITE" id="PS50987">
    <property type="entry name" value="HTH_ARSR_2"/>
    <property type="match status" value="1"/>
</dbReference>
<reference evidence="2 3" key="1">
    <citation type="submission" date="2019-06" db="EMBL/GenBank/DDBJ databases">
        <title>Sequencing the genomes of 1000 actinobacteria strains.</title>
        <authorList>
            <person name="Klenk H.-P."/>
        </authorList>
    </citation>
    <scope>NUCLEOTIDE SEQUENCE [LARGE SCALE GENOMIC DNA]</scope>
    <source>
        <strain evidence="2 3">DSM 24683</strain>
    </source>
</reference>
<evidence type="ECO:0000259" key="1">
    <source>
        <dbReference type="PROSITE" id="PS50987"/>
    </source>
</evidence>
<dbReference type="EMBL" id="VIVK01000003">
    <property type="protein sequence ID" value="TWD73025.1"/>
    <property type="molecule type" value="Genomic_DNA"/>
</dbReference>
<dbReference type="InterPro" id="IPR011991">
    <property type="entry name" value="ArsR-like_HTH"/>
</dbReference>
<sequence length="148" mass="15838">MLEITGPQLVQDWLNSVSAVSSGGMTDGLGVAVDAAALARVGTALADENRRRLLLALLEEPAFPSDLADRLEMTRGNVSNHLACLRGCGLVRTVPVGRRVRYELADPRLAHALAELATLVLLVDHEDVSDEVCGPEDYDCPPDEVNHG</sequence>
<dbReference type="GO" id="GO:0003677">
    <property type="term" value="F:DNA binding"/>
    <property type="evidence" value="ECO:0007669"/>
    <property type="project" value="UniProtKB-KW"/>
</dbReference>
<proteinExistence type="predicted"/>
<evidence type="ECO:0000313" key="3">
    <source>
        <dbReference type="Proteomes" id="UP000318380"/>
    </source>
</evidence>
<dbReference type="InterPro" id="IPR036390">
    <property type="entry name" value="WH_DNA-bd_sf"/>
</dbReference>
<keyword evidence="2" id="KW-0238">DNA-binding</keyword>
<dbReference type="Gene3D" id="1.10.10.10">
    <property type="entry name" value="Winged helix-like DNA-binding domain superfamily/Winged helix DNA-binding domain"/>
    <property type="match status" value="1"/>
</dbReference>
<dbReference type="InterPro" id="IPR052543">
    <property type="entry name" value="HTH_Metal-responsive_Reg"/>
</dbReference>
<dbReference type="GO" id="GO:0046686">
    <property type="term" value="P:response to cadmium ion"/>
    <property type="evidence" value="ECO:0007669"/>
    <property type="project" value="TreeGrafter"/>
</dbReference>
<name>A0A561B2D3_9ACTN</name>
<dbReference type="SMART" id="SM00418">
    <property type="entry name" value="HTH_ARSR"/>
    <property type="match status" value="1"/>
</dbReference>
<dbReference type="GO" id="GO:0032791">
    <property type="term" value="F:lead ion binding"/>
    <property type="evidence" value="ECO:0007669"/>
    <property type="project" value="TreeGrafter"/>
</dbReference>
<organism evidence="2 3">
    <name type="scientific">Kribbella amoyensis</name>
    <dbReference type="NCBI Taxonomy" id="996641"/>
    <lineage>
        <taxon>Bacteria</taxon>
        <taxon>Bacillati</taxon>
        <taxon>Actinomycetota</taxon>
        <taxon>Actinomycetes</taxon>
        <taxon>Propionibacteriales</taxon>
        <taxon>Kribbellaceae</taxon>
        <taxon>Kribbella</taxon>
    </lineage>
</organism>
<dbReference type="InterPro" id="IPR001845">
    <property type="entry name" value="HTH_ArsR_DNA-bd_dom"/>
</dbReference>
<dbReference type="GO" id="GO:0097063">
    <property type="term" value="F:cadmium ion sensor activity"/>
    <property type="evidence" value="ECO:0007669"/>
    <property type="project" value="TreeGrafter"/>
</dbReference>
<dbReference type="AlphaFoldDB" id="A0A561B2D3"/>
<dbReference type="PANTHER" id="PTHR39168">
    <property type="entry name" value="TRANSCRIPTIONAL REGULATOR-RELATED"/>
    <property type="match status" value="1"/>
</dbReference>
<dbReference type="GO" id="GO:0003700">
    <property type="term" value="F:DNA-binding transcription factor activity"/>
    <property type="evidence" value="ECO:0007669"/>
    <property type="project" value="InterPro"/>
</dbReference>
<comment type="caution">
    <text evidence="2">The sequence shown here is derived from an EMBL/GenBank/DDBJ whole genome shotgun (WGS) entry which is preliminary data.</text>
</comment>
<dbReference type="GO" id="GO:0010288">
    <property type="term" value="P:response to lead ion"/>
    <property type="evidence" value="ECO:0007669"/>
    <property type="project" value="TreeGrafter"/>
</dbReference>
<dbReference type="PRINTS" id="PR00778">
    <property type="entry name" value="HTHARSR"/>
</dbReference>
<dbReference type="Proteomes" id="UP000318380">
    <property type="component" value="Unassembled WGS sequence"/>
</dbReference>
<dbReference type="CDD" id="cd00090">
    <property type="entry name" value="HTH_ARSR"/>
    <property type="match status" value="1"/>
</dbReference>
<dbReference type="InterPro" id="IPR036388">
    <property type="entry name" value="WH-like_DNA-bd_sf"/>
</dbReference>
<dbReference type="RefSeq" id="WP_272952593.1">
    <property type="nucleotide sequence ID" value="NZ_VIVK01000003.1"/>
</dbReference>
<dbReference type="Pfam" id="PF01022">
    <property type="entry name" value="HTH_5"/>
    <property type="match status" value="1"/>
</dbReference>
<keyword evidence="3" id="KW-1185">Reference proteome</keyword>
<dbReference type="NCBIfam" id="NF033788">
    <property type="entry name" value="HTH_metalloreg"/>
    <property type="match status" value="1"/>
</dbReference>
<dbReference type="SUPFAM" id="SSF46785">
    <property type="entry name" value="Winged helix' DNA-binding domain"/>
    <property type="match status" value="1"/>
</dbReference>
<accession>A0A561B2D3</accession>
<gene>
    <name evidence="2" type="ORF">FB561_6909</name>
</gene>
<feature type="domain" description="HTH arsR-type" evidence="1">
    <location>
        <begin position="30"/>
        <end position="124"/>
    </location>
</feature>
<evidence type="ECO:0000313" key="2">
    <source>
        <dbReference type="EMBL" id="TWD73025.1"/>
    </source>
</evidence>
<protein>
    <submittedName>
        <fullName evidence="2">DNA-binding transcriptional ArsR family regulator</fullName>
    </submittedName>
</protein>